<dbReference type="Pfam" id="PF16040">
    <property type="entry name" value="APD1-4_N"/>
    <property type="match status" value="1"/>
</dbReference>
<dbReference type="InParanoid" id="A0A6P8ZQ33"/>
<organism evidence="6">
    <name type="scientific">Thrips palmi</name>
    <name type="common">Melon thrips</name>
    <dbReference type="NCBI Taxonomy" id="161013"/>
    <lineage>
        <taxon>Eukaryota</taxon>
        <taxon>Metazoa</taxon>
        <taxon>Ecdysozoa</taxon>
        <taxon>Arthropoda</taxon>
        <taxon>Hexapoda</taxon>
        <taxon>Insecta</taxon>
        <taxon>Pterygota</taxon>
        <taxon>Neoptera</taxon>
        <taxon>Paraneoptera</taxon>
        <taxon>Thysanoptera</taxon>
        <taxon>Terebrantia</taxon>
        <taxon>Thripoidea</taxon>
        <taxon>Thripidae</taxon>
        <taxon>Thrips</taxon>
    </lineage>
</organism>
<keyword evidence="5" id="KW-1185">Reference proteome</keyword>
<feature type="domain" description="E3 ubiquitin-protein ligase APD1-4 N-terminal" evidence="3">
    <location>
        <begin position="117"/>
        <end position="185"/>
    </location>
</feature>
<feature type="compositionally biased region" description="Basic and acidic residues" evidence="1">
    <location>
        <begin position="343"/>
        <end position="355"/>
    </location>
</feature>
<feature type="compositionally biased region" description="Basic and acidic residues" evidence="1">
    <location>
        <begin position="1"/>
        <end position="11"/>
    </location>
</feature>
<reference evidence="6" key="1">
    <citation type="submission" date="2025-08" db="UniProtKB">
        <authorList>
            <consortium name="RefSeq"/>
        </authorList>
    </citation>
    <scope>IDENTIFICATION</scope>
    <source>
        <tissue evidence="6">Total insect</tissue>
    </source>
</reference>
<evidence type="ECO:0000256" key="2">
    <source>
        <dbReference type="SAM" id="Phobius"/>
    </source>
</evidence>
<keyword evidence="2" id="KW-0472">Membrane</keyword>
<evidence type="ECO:0000259" key="3">
    <source>
        <dbReference type="Pfam" id="PF16040"/>
    </source>
</evidence>
<keyword evidence="2" id="KW-0812">Transmembrane</keyword>
<dbReference type="InterPro" id="IPR032010">
    <property type="entry name" value="APD1-4_M"/>
</dbReference>
<proteinExistence type="predicted"/>
<feature type="compositionally biased region" description="Pro residues" evidence="1">
    <location>
        <begin position="220"/>
        <end position="229"/>
    </location>
</feature>
<accession>A0A6P8ZQ33</accession>
<feature type="compositionally biased region" description="Low complexity" evidence="1">
    <location>
        <begin position="248"/>
        <end position="265"/>
    </location>
</feature>
<feature type="region of interest" description="Disordered" evidence="1">
    <location>
        <begin position="343"/>
        <end position="392"/>
    </location>
</feature>
<evidence type="ECO:0000313" key="6">
    <source>
        <dbReference type="RefSeq" id="XP_034245154.1"/>
    </source>
</evidence>
<evidence type="ECO:0000313" key="5">
    <source>
        <dbReference type="Proteomes" id="UP000515158"/>
    </source>
</evidence>
<dbReference type="Pfam" id="PF16041">
    <property type="entry name" value="APD1-4_M"/>
    <property type="match status" value="1"/>
</dbReference>
<dbReference type="KEGG" id="tpal:117647506"/>
<dbReference type="PANTHER" id="PTHR39077">
    <property type="entry name" value="DUF4793 DOMAIN-CONTAINING PROTEIN"/>
    <property type="match status" value="1"/>
</dbReference>
<feature type="region of interest" description="Disordered" evidence="1">
    <location>
        <begin position="210"/>
        <end position="274"/>
    </location>
</feature>
<feature type="transmembrane region" description="Helical" evidence="2">
    <location>
        <begin position="59"/>
        <end position="79"/>
    </location>
</feature>
<dbReference type="InterPro" id="IPR032008">
    <property type="entry name" value="APD1-4_N"/>
</dbReference>
<feature type="region of interest" description="Disordered" evidence="1">
    <location>
        <begin position="1"/>
        <end position="46"/>
    </location>
</feature>
<sequence length="586" mass="63704">MGPYDEHSYRDDDSDLEAPEVGRLQGRGGPSRPSCKRGPRTGGCPGRGVWRCETTTSRLVRLAAVCLLCPGVLLGWPLYMRYVVLRDLALPLTPSDMRVLDLQVSSTWCQAQVVRANASFNAWMVEGSPRRGRRQRVSLTRDISLDDDTKEYWGFYLLEGSSVTVSPCVRWPGVSLVVIKGYDHLLQCAYIGDDSSEEAEEVRRAALRAQLEQSRRYRPPTGPSSPPPGADGDAPGPEAGVSPVDGVPGTAARTASPGPAAPTTPKQRSNQPRRMQLVKETAVEFHEKARPPPKVFYKLDGLEDHADEDSAVPGASAEVARGMLERLRAMGATGRRALDHLRSARLSRELGRSDDNTAAEEQPDAQPDDNDAQRDDEVANRAPLPGEDVRGWVNETTSLDESHSELWSSFSSSEEALLGCKGLVLNLPLTPHRQCQRKRAVADLHLAAAPNVITYRVPSDGHYFFVLGSENEVQTNFVRVRFDLDKVVYDVDAPVARCASNSSDSGSCSLPLRFLSDDTLVLEVPVAPGEGAGTSPSSTPQLLLGAPHHQDHGHDHVVAVSTCEPRTALYVMCIIALPAIILACAF</sequence>
<dbReference type="RefSeq" id="XP_034245154.1">
    <property type="nucleotide sequence ID" value="XM_034389263.1"/>
</dbReference>
<dbReference type="AlphaFoldDB" id="A0A6P8ZQ33"/>
<protein>
    <submittedName>
        <fullName evidence="6">Uncharacterized protein LOC117647506</fullName>
    </submittedName>
</protein>
<name>A0A6P8ZQ33_THRPL</name>
<dbReference type="Proteomes" id="UP000515158">
    <property type="component" value="Unplaced"/>
</dbReference>
<gene>
    <name evidence="6" type="primary">LOC117647506</name>
</gene>
<dbReference type="PANTHER" id="PTHR39077:SF1">
    <property type="entry name" value="E3 UBIQUITIN-PROTEIN LIGASE APD1-4 MIDDLE DOMAIN-CONTAINING PROTEIN"/>
    <property type="match status" value="1"/>
</dbReference>
<evidence type="ECO:0000259" key="4">
    <source>
        <dbReference type="Pfam" id="PF16041"/>
    </source>
</evidence>
<dbReference type="OrthoDB" id="6435218at2759"/>
<keyword evidence="2" id="KW-1133">Transmembrane helix</keyword>
<feature type="compositionally biased region" description="Acidic residues" evidence="1">
    <location>
        <begin position="357"/>
        <end position="370"/>
    </location>
</feature>
<dbReference type="GeneID" id="117647506"/>
<evidence type="ECO:0000256" key="1">
    <source>
        <dbReference type="SAM" id="MobiDB-lite"/>
    </source>
</evidence>
<feature type="domain" description="E3 ubiquitin-protein ligase APD1-4 middle" evidence="4">
    <location>
        <begin position="453"/>
        <end position="529"/>
    </location>
</feature>